<dbReference type="GO" id="GO:0005886">
    <property type="term" value="C:plasma membrane"/>
    <property type="evidence" value="ECO:0007669"/>
    <property type="project" value="UniProtKB-SubCell"/>
</dbReference>
<evidence type="ECO:0000256" key="1">
    <source>
        <dbReference type="ARBA" id="ARBA00004651"/>
    </source>
</evidence>
<feature type="transmembrane region" description="Helical" evidence="8">
    <location>
        <begin position="187"/>
        <end position="207"/>
    </location>
</feature>
<dbReference type="GO" id="GO:0033214">
    <property type="term" value="P:siderophore-iron import into cell"/>
    <property type="evidence" value="ECO:0007669"/>
    <property type="project" value="TreeGrafter"/>
</dbReference>
<comment type="similarity">
    <text evidence="2">Belongs to the binding-protein-dependent transport system permease family. FecCD subfamily.</text>
</comment>
<dbReference type="EMBL" id="QFVR01000010">
    <property type="protein sequence ID" value="PWI25312.1"/>
    <property type="molecule type" value="Genomic_DNA"/>
</dbReference>
<evidence type="ECO:0000256" key="6">
    <source>
        <dbReference type="ARBA" id="ARBA00022989"/>
    </source>
</evidence>
<dbReference type="Proteomes" id="UP000245938">
    <property type="component" value="Unassembled WGS sequence"/>
</dbReference>
<name>A0A2U3ALC6_9BACL</name>
<sequence>MLVIGSIVLVLLLFASIRLGATNLNFKLIGEAIIHTDDENPEHIIIMSLRFPRAFAAMLIGAALAVSGAIMQGMTRNPLGEPSILGVTAGAAFFVVLSLAFIPDGSMWVTMIASFIGAGLGVALVFTLTTISKGGMTPVKLALAGSAITAFLTALTTGVGMKFDVSRSLSFWYAGGLSTMQDEQLKYIVPVILVGLVIAILLSRSISVMSLGQDVAKGLGQNTLTIQIIGTIAVLLLTGAAVSVAGTIGFVGLVIPHIVRLIVGVDYRWIIPVSAVFGGILLLLADIVARTINSPFETPVGAITALVGVPFFLYLARKEGRGF</sequence>
<keyword evidence="10" id="KW-1185">Reference proteome</keyword>
<reference evidence="9 10" key="1">
    <citation type="submission" date="2018-05" db="EMBL/GenBank/DDBJ databases">
        <title>Kurthia sibirica genome sequence.</title>
        <authorList>
            <person name="Maclea K.S."/>
            <person name="Goen A.E."/>
        </authorList>
    </citation>
    <scope>NUCLEOTIDE SEQUENCE [LARGE SCALE GENOMIC DNA]</scope>
    <source>
        <strain evidence="9 10">ATCC 49154</strain>
    </source>
</reference>
<feature type="transmembrane region" description="Helical" evidence="8">
    <location>
        <begin position="141"/>
        <end position="161"/>
    </location>
</feature>
<keyword evidence="7 8" id="KW-0472">Membrane</keyword>
<keyword evidence="5 8" id="KW-0812">Transmembrane</keyword>
<accession>A0A2U3ALC6</accession>
<dbReference type="InterPro" id="IPR037294">
    <property type="entry name" value="ABC_BtuC-like"/>
</dbReference>
<evidence type="ECO:0000256" key="7">
    <source>
        <dbReference type="ARBA" id="ARBA00023136"/>
    </source>
</evidence>
<feature type="transmembrane region" description="Helical" evidence="8">
    <location>
        <begin position="44"/>
        <end position="71"/>
    </location>
</feature>
<evidence type="ECO:0000256" key="5">
    <source>
        <dbReference type="ARBA" id="ARBA00022692"/>
    </source>
</evidence>
<evidence type="ECO:0000256" key="4">
    <source>
        <dbReference type="ARBA" id="ARBA00022475"/>
    </source>
</evidence>
<evidence type="ECO:0000256" key="8">
    <source>
        <dbReference type="SAM" id="Phobius"/>
    </source>
</evidence>
<protein>
    <submittedName>
        <fullName evidence="9">Ferrichrome ABC transporter permease</fullName>
    </submittedName>
</protein>
<dbReference type="Gene3D" id="1.10.3470.10">
    <property type="entry name" value="ABC transporter involved in vitamin B12 uptake, BtuC"/>
    <property type="match status" value="1"/>
</dbReference>
<evidence type="ECO:0000313" key="10">
    <source>
        <dbReference type="Proteomes" id="UP000245938"/>
    </source>
</evidence>
<dbReference type="CDD" id="cd06550">
    <property type="entry name" value="TM_ABC_iron-siderophores_like"/>
    <property type="match status" value="1"/>
</dbReference>
<feature type="transmembrane region" description="Helical" evidence="8">
    <location>
        <begin position="267"/>
        <end position="288"/>
    </location>
</feature>
<feature type="transmembrane region" description="Helical" evidence="8">
    <location>
        <begin position="300"/>
        <end position="317"/>
    </location>
</feature>
<keyword evidence="3" id="KW-0813">Transport</keyword>
<dbReference type="SUPFAM" id="SSF81345">
    <property type="entry name" value="ABC transporter involved in vitamin B12 uptake, BtuC"/>
    <property type="match status" value="1"/>
</dbReference>
<comment type="subcellular location">
    <subcellularLocation>
        <location evidence="1">Cell membrane</location>
        <topology evidence="1">Multi-pass membrane protein</topology>
    </subcellularLocation>
</comment>
<gene>
    <name evidence="9" type="ORF">DEX24_09090</name>
</gene>
<dbReference type="RefSeq" id="WP_109306160.1">
    <property type="nucleotide sequence ID" value="NZ_QFVR01000010.1"/>
</dbReference>
<keyword evidence="4" id="KW-1003">Cell membrane</keyword>
<dbReference type="PANTHER" id="PTHR30472">
    <property type="entry name" value="FERRIC ENTEROBACTIN TRANSPORT SYSTEM PERMEASE PROTEIN"/>
    <property type="match status" value="1"/>
</dbReference>
<comment type="caution">
    <text evidence="9">The sequence shown here is derived from an EMBL/GenBank/DDBJ whole genome shotgun (WGS) entry which is preliminary data.</text>
</comment>
<feature type="transmembrane region" description="Helical" evidence="8">
    <location>
        <begin position="228"/>
        <end position="255"/>
    </location>
</feature>
<dbReference type="InterPro" id="IPR000522">
    <property type="entry name" value="ABC_transptr_permease_BtuC"/>
</dbReference>
<feature type="transmembrane region" description="Helical" evidence="8">
    <location>
        <begin position="108"/>
        <end position="129"/>
    </location>
</feature>
<dbReference type="OrthoDB" id="9811721at2"/>
<dbReference type="FunFam" id="1.10.3470.10:FF:000001">
    <property type="entry name" value="Vitamin B12 ABC transporter permease BtuC"/>
    <property type="match status" value="1"/>
</dbReference>
<dbReference type="Pfam" id="PF01032">
    <property type="entry name" value="FecCD"/>
    <property type="match status" value="1"/>
</dbReference>
<evidence type="ECO:0000256" key="2">
    <source>
        <dbReference type="ARBA" id="ARBA00007935"/>
    </source>
</evidence>
<keyword evidence="6 8" id="KW-1133">Transmembrane helix</keyword>
<dbReference type="GO" id="GO:0022857">
    <property type="term" value="F:transmembrane transporter activity"/>
    <property type="evidence" value="ECO:0007669"/>
    <property type="project" value="InterPro"/>
</dbReference>
<evidence type="ECO:0000256" key="3">
    <source>
        <dbReference type="ARBA" id="ARBA00022448"/>
    </source>
</evidence>
<dbReference type="PANTHER" id="PTHR30472:SF58">
    <property type="entry name" value="IRON(3+)-HYDROXAMATE IMPORT SYSTEM PERMEASE PROTEIN FHUB"/>
    <property type="match status" value="1"/>
</dbReference>
<dbReference type="AlphaFoldDB" id="A0A2U3ALC6"/>
<feature type="transmembrane region" description="Helical" evidence="8">
    <location>
        <begin position="83"/>
        <end position="102"/>
    </location>
</feature>
<proteinExistence type="inferred from homology"/>
<organism evidence="9 10">
    <name type="scientific">Kurthia sibirica</name>
    <dbReference type="NCBI Taxonomy" id="202750"/>
    <lineage>
        <taxon>Bacteria</taxon>
        <taxon>Bacillati</taxon>
        <taxon>Bacillota</taxon>
        <taxon>Bacilli</taxon>
        <taxon>Bacillales</taxon>
        <taxon>Caryophanaceae</taxon>
        <taxon>Kurthia</taxon>
    </lineage>
</organism>
<evidence type="ECO:0000313" key="9">
    <source>
        <dbReference type="EMBL" id="PWI25312.1"/>
    </source>
</evidence>